<feature type="non-terminal residue" evidence="1">
    <location>
        <position position="1"/>
    </location>
</feature>
<keyword evidence="2" id="KW-1185">Reference proteome</keyword>
<accession>K0T171</accession>
<organism evidence="1 2">
    <name type="scientific">Thalassiosira oceanica</name>
    <name type="common">Marine diatom</name>
    <dbReference type="NCBI Taxonomy" id="159749"/>
    <lineage>
        <taxon>Eukaryota</taxon>
        <taxon>Sar</taxon>
        <taxon>Stramenopiles</taxon>
        <taxon>Ochrophyta</taxon>
        <taxon>Bacillariophyta</taxon>
        <taxon>Coscinodiscophyceae</taxon>
        <taxon>Thalassiosirophycidae</taxon>
        <taxon>Thalassiosirales</taxon>
        <taxon>Thalassiosiraceae</taxon>
        <taxon>Thalassiosira</taxon>
    </lineage>
</organism>
<protein>
    <submittedName>
        <fullName evidence="1">Uncharacterized protein</fullName>
    </submittedName>
</protein>
<dbReference type="AlphaFoldDB" id="K0T171"/>
<reference evidence="1 2" key="1">
    <citation type="journal article" date="2012" name="Genome Biol.">
        <title>Genome and low-iron response of an oceanic diatom adapted to chronic iron limitation.</title>
        <authorList>
            <person name="Lommer M."/>
            <person name="Specht M."/>
            <person name="Roy A.S."/>
            <person name="Kraemer L."/>
            <person name="Andreson R."/>
            <person name="Gutowska M.A."/>
            <person name="Wolf J."/>
            <person name="Bergner S.V."/>
            <person name="Schilhabel M.B."/>
            <person name="Klostermeier U.C."/>
            <person name="Beiko R.G."/>
            <person name="Rosenstiel P."/>
            <person name="Hippler M."/>
            <person name="Laroche J."/>
        </authorList>
    </citation>
    <scope>NUCLEOTIDE SEQUENCE [LARGE SCALE GENOMIC DNA]</scope>
    <source>
        <strain evidence="1 2">CCMP1005</strain>
    </source>
</reference>
<name>K0T171_THAOC</name>
<gene>
    <name evidence="1" type="ORF">THAOC_07657</name>
</gene>
<comment type="caution">
    <text evidence="1">The sequence shown here is derived from an EMBL/GenBank/DDBJ whole genome shotgun (WGS) entry which is preliminary data.</text>
</comment>
<dbReference type="Proteomes" id="UP000266841">
    <property type="component" value="Unassembled WGS sequence"/>
</dbReference>
<dbReference type="EMBL" id="AGNL01007837">
    <property type="protein sequence ID" value="EJK70944.1"/>
    <property type="molecule type" value="Genomic_DNA"/>
</dbReference>
<evidence type="ECO:0000313" key="1">
    <source>
        <dbReference type="EMBL" id="EJK70944.1"/>
    </source>
</evidence>
<evidence type="ECO:0000313" key="2">
    <source>
        <dbReference type="Proteomes" id="UP000266841"/>
    </source>
</evidence>
<sequence length="108" mass="12365">SYDTDSATFTVKFEKLAIDPNASTFVAFDEGDRDSTIPGLYLKIIKEGRSLYLTMTNKTKVAKGKEAQRKKMLTLDSGNTIRWAESPEDTAPFTSLERWHRLWAWTRT</sequence>
<proteinExistence type="predicted"/>